<feature type="region of interest" description="Disordered" evidence="2">
    <location>
        <begin position="1"/>
        <end position="37"/>
    </location>
</feature>
<sequence>MTPDHRSDAPTDAIPMVSDEGSASEPTPSPPPVGPAAPSTSAWLVIARGLRPRASRGQVLAGVLCALLGFAVVAQVRQTRVEGLSNLRQSDLVRILDDSTQRYEQLQREASTLEQTRQQLLSGSDKQKAALEAATQRAATQGILSGLLPAHGTGIEITLVQQSGRIPAVDMLNVLEELRNAGAEAVQLGSLRLTANSYFTDDASGVVVDGVAIQAPYTWIAIGDPDTMAPALEIPGGAMATVRHDGGRDTITRKADVQVTAVKQISAPQYATPLTGDGS</sequence>
<dbReference type="PANTHER" id="PTHR37313:SF2">
    <property type="entry name" value="UPF0749 PROTEIN YLXX"/>
    <property type="match status" value="1"/>
</dbReference>
<keyword evidence="1" id="KW-0175">Coiled coil</keyword>
<dbReference type="Pfam" id="PF05949">
    <property type="entry name" value="DUF881"/>
    <property type="match status" value="1"/>
</dbReference>
<protein>
    <recommendedName>
        <fullName evidence="4">Division initiation protein</fullName>
    </recommendedName>
</protein>
<proteinExistence type="predicted"/>
<dbReference type="PANTHER" id="PTHR37313">
    <property type="entry name" value="UPF0749 PROTEIN RV1825"/>
    <property type="match status" value="1"/>
</dbReference>
<dbReference type="Gene3D" id="3.30.70.1880">
    <property type="entry name" value="Protein of unknown function DUF881"/>
    <property type="match status" value="1"/>
</dbReference>
<reference evidence="3" key="1">
    <citation type="submission" date="2016-10" db="EMBL/GenBank/DDBJ databases">
        <title>Sequence of Gallionella enrichment culture.</title>
        <authorList>
            <person name="Poehlein A."/>
            <person name="Muehling M."/>
            <person name="Daniel R."/>
        </authorList>
    </citation>
    <scope>NUCLEOTIDE SEQUENCE</scope>
</reference>
<evidence type="ECO:0008006" key="4">
    <source>
        <dbReference type="Google" id="ProtNLM"/>
    </source>
</evidence>
<name>A0A1J5RAS5_9ZZZZ</name>
<evidence type="ECO:0000256" key="1">
    <source>
        <dbReference type="SAM" id="Coils"/>
    </source>
</evidence>
<dbReference type="EMBL" id="MLJW01000213">
    <property type="protein sequence ID" value="OIQ93174.1"/>
    <property type="molecule type" value="Genomic_DNA"/>
</dbReference>
<evidence type="ECO:0000313" key="3">
    <source>
        <dbReference type="EMBL" id="OIQ93174.1"/>
    </source>
</evidence>
<accession>A0A1J5RAS5</accession>
<comment type="caution">
    <text evidence="3">The sequence shown here is derived from an EMBL/GenBank/DDBJ whole genome shotgun (WGS) entry which is preliminary data.</text>
</comment>
<gene>
    <name evidence="3" type="ORF">GALL_248800</name>
</gene>
<organism evidence="3">
    <name type="scientific">mine drainage metagenome</name>
    <dbReference type="NCBI Taxonomy" id="410659"/>
    <lineage>
        <taxon>unclassified sequences</taxon>
        <taxon>metagenomes</taxon>
        <taxon>ecological metagenomes</taxon>
    </lineage>
</organism>
<evidence type="ECO:0000256" key="2">
    <source>
        <dbReference type="SAM" id="MobiDB-lite"/>
    </source>
</evidence>
<dbReference type="GO" id="GO:0005886">
    <property type="term" value="C:plasma membrane"/>
    <property type="evidence" value="ECO:0007669"/>
    <property type="project" value="TreeGrafter"/>
</dbReference>
<dbReference type="AlphaFoldDB" id="A0A1J5RAS5"/>
<dbReference type="InterPro" id="IPR010273">
    <property type="entry name" value="DUF881"/>
</dbReference>
<feature type="coiled-coil region" evidence="1">
    <location>
        <begin position="89"/>
        <end position="123"/>
    </location>
</feature>